<gene>
    <name evidence="2" type="ORF">HMPREF9709_01402</name>
</gene>
<protein>
    <submittedName>
        <fullName evidence="2">Uncharacterized protein</fullName>
    </submittedName>
</protein>
<sequence>MHDFLLNIYLIGLKYLIVYNLIEAKKYGAKERKIYG</sequence>
<feature type="transmembrane region" description="Helical" evidence="1">
    <location>
        <begin position="6"/>
        <end position="22"/>
    </location>
</feature>
<evidence type="ECO:0000256" key="1">
    <source>
        <dbReference type="SAM" id="Phobius"/>
    </source>
</evidence>
<accession>H3NPZ1</accession>
<organism evidence="2 3">
    <name type="scientific">Helcococcus kunzii ATCC 51366</name>
    <dbReference type="NCBI Taxonomy" id="883114"/>
    <lineage>
        <taxon>Bacteria</taxon>
        <taxon>Bacillati</taxon>
        <taxon>Bacillota</taxon>
        <taxon>Tissierellia</taxon>
        <taxon>Tissierellales</taxon>
        <taxon>Peptoniphilaceae</taxon>
        <taxon>Helcococcus</taxon>
    </lineage>
</organism>
<dbReference type="Proteomes" id="UP000004191">
    <property type="component" value="Unassembled WGS sequence"/>
</dbReference>
<keyword evidence="1" id="KW-0472">Membrane</keyword>
<name>H3NPZ1_9FIRM</name>
<evidence type="ECO:0000313" key="2">
    <source>
        <dbReference type="EMBL" id="EHR32671.1"/>
    </source>
</evidence>
<proteinExistence type="predicted"/>
<keyword evidence="3" id="KW-1185">Reference proteome</keyword>
<comment type="caution">
    <text evidence="2">The sequence shown here is derived from an EMBL/GenBank/DDBJ whole genome shotgun (WGS) entry which is preliminary data.</text>
</comment>
<reference evidence="2 3" key="1">
    <citation type="submission" date="2012-01" db="EMBL/GenBank/DDBJ databases">
        <title>The Genome Sequence of Helcococcus kunzii ATCC 51366.</title>
        <authorList>
            <consortium name="The Broad Institute Genome Sequencing Platform"/>
            <person name="Earl A."/>
            <person name="Ward D."/>
            <person name="Feldgarden M."/>
            <person name="Gevers D."/>
            <person name="Huys G."/>
            <person name="Young S.K."/>
            <person name="Zeng Q."/>
            <person name="Gargeya S."/>
            <person name="Fitzgerald M."/>
            <person name="Haas B."/>
            <person name="Abouelleil A."/>
            <person name="Alvarado L."/>
            <person name="Arachchi H.M."/>
            <person name="Berlin A."/>
            <person name="Chapman S.B."/>
            <person name="Gearin G."/>
            <person name="Goldberg J."/>
            <person name="Griggs A."/>
            <person name="Gujja S."/>
            <person name="Hansen M."/>
            <person name="Heiman D."/>
            <person name="Howarth C."/>
            <person name="Larimer J."/>
            <person name="Lui A."/>
            <person name="MacDonald P.J.P."/>
            <person name="McCowen C."/>
            <person name="Montmayeur A."/>
            <person name="Murphy C."/>
            <person name="Neiman D."/>
            <person name="Pearson M."/>
            <person name="Priest M."/>
            <person name="Roberts A."/>
            <person name="Saif S."/>
            <person name="Shea T."/>
            <person name="Sisk P."/>
            <person name="Stolte C."/>
            <person name="Sykes S."/>
            <person name="Wortman J."/>
            <person name="Nusbaum C."/>
            <person name="Birren B."/>
        </authorList>
    </citation>
    <scope>NUCLEOTIDE SEQUENCE [LARGE SCALE GENOMIC DNA]</scope>
    <source>
        <strain evidence="2 3">ATCC 51366</strain>
    </source>
</reference>
<dbReference type="EMBL" id="AGEI01000025">
    <property type="protein sequence ID" value="EHR32671.1"/>
    <property type="molecule type" value="Genomic_DNA"/>
</dbReference>
<keyword evidence="1" id="KW-1133">Transmembrane helix</keyword>
<evidence type="ECO:0000313" key="3">
    <source>
        <dbReference type="Proteomes" id="UP000004191"/>
    </source>
</evidence>
<dbReference type="HOGENOM" id="CLU_3356573_0_0_9"/>
<keyword evidence="1" id="KW-0812">Transmembrane</keyword>
<dbReference type="AlphaFoldDB" id="H3NPZ1"/>
<dbReference type="STRING" id="883114.HMPREF9709_01402"/>